<dbReference type="EMBL" id="BLLF01000695">
    <property type="protein sequence ID" value="GFH14174.1"/>
    <property type="molecule type" value="Genomic_DNA"/>
</dbReference>
<proteinExistence type="predicted"/>
<sequence>MGGSQLISNHCAAAEPGGWGHACRRTCIERTSCTGQQVGVGSIRLVSLSSTRGSCHGAAHGQL</sequence>
<keyword evidence="2" id="KW-1185">Reference proteome</keyword>
<evidence type="ECO:0000313" key="2">
    <source>
        <dbReference type="Proteomes" id="UP000485058"/>
    </source>
</evidence>
<dbReference type="AlphaFoldDB" id="A0A699Z5H9"/>
<reference evidence="1 2" key="1">
    <citation type="submission" date="2020-02" db="EMBL/GenBank/DDBJ databases">
        <title>Draft genome sequence of Haematococcus lacustris strain NIES-144.</title>
        <authorList>
            <person name="Morimoto D."/>
            <person name="Nakagawa S."/>
            <person name="Yoshida T."/>
            <person name="Sawayama S."/>
        </authorList>
    </citation>
    <scope>NUCLEOTIDE SEQUENCE [LARGE SCALE GENOMIC DNA]</scope>
    <source>
        <strain evidence="1 2">NIES-144</strain>
    </source>
</reference>
<protein>
    <submittedName>
        <fullName evidence="1">Uncharacterized protein</fullName>
    </submittedName>
</protein>
<evidence type="ECO:0000313" key="1">
    <source>
        <dbReference type="EMBL" id="GFH14174.1"/>
    </source>
</evidence>
<name>A0A699Z5H9_HAELA</name>
<accession>A0A699Z5H9</accession>
<organism evidence="1 2">
    <name type="scientific">Haematococcus lacustris</name>
    <name type="common">Green alga</name>
    <name type="synonym">Haematococcus pluvialis</name>
    <dbReference type="NCBI Taxonomy" id="44745"/>
    <lineage>
        <taxon>Eukaryota</taxon>
        <taxon>Viridiplantae</taxon>
        <taxon>Chlorophyta</taxon>
        <taxon>core chlorophytes</taxon>
        <taxon>Chlorophyceae</taxon>
        <taxon>CS clade</taxon>
        <taxon>Chlamydomonadales</taxon>
        <taxon>Haematococcaceae</taxon>
        <taxon>Haematococcus</taxon>
    </lineage>
</organism>
<dbReference type="Proteomes" id="UP000485058">
    <property type="component" value="Unassembled WGS sequence"/>
</dbReference>
<comment type="caution">
    <text evidence="1">The sequence shown here is derived from an EMBL/GenBank/DDBJ whole genome shotgun (WGS) entry which is preliminary data.</text>
</comment>
<gene>
    <name evidence="1" type="ORF">HaLaN_10178</name>
</gene>